<dbReference type="AlphaFoldDB" id="B7J6X6"/>
<keyword evidence="2" id="KW-1185">Reference proteome</keyword>
<organism evidence="1 2">
    <name type="scientific">Acidithiobacillus ferrooxidans (strain ATCC 23270 / DSM 14882 / CIP 104768 / NCIMB 8455)</name>
    <name type="common">Ferrobacillus ferrooxidans (strain ATCC 23270)</name>
    <dbReference type="NCBI Taxonomy" id="243159"/>
    <lineage>
        <taxon>Bacteria</taxon>
        <taxon>Pseudomonadati</taxon>
        <taxon>Pseudomonadota</taxon>
        <taxon>Acidithiobacillia</taxon>
        <taxon>Acidithiobacillales</taxon>
        <taxon>Acidithiobacillaceae</taxon>
        <taxon>Acidithiobacillus</taxon>
    </lineage>
</organism>
<sequence>MLDGHFVDLPPEMEDLAVGKDLQTPTVGAIEKAMDKGRASKGGKRGTQSRVRESVDFLMAVVL</sequence>
<proteinExistence type="predicted"/>
<dbReference type="PaxDb" id="243159-AFE_2436"/>
<gene>
    <name evidence="1" type="ordered locus">AFE_2436</name>
</gene>
<evidence type="ECO:0000313" key="1">
    <source>
        <dbReference type="EMBL" id="ACK80316.1"/>
    </source>
</evidence>
<dbReference type="STRING" id="243159.AFE_2436"/>
<protein>
    <submittedName>
        <fullName evidence="1">Uncharacterized protein</fullName>
    </submittedName>
</protein>
<accession>B7J6X6</accession>
<dbReference type="HOGENOM" id="CLU_2875423_0_0_6"/>
<reference evidence="1 2" key="1">
    <citation type="journal article" date="2008" name="BMC Genomics">
        <title>Acidithiobacillus ferrooxidans metabolism: from genome sequence to industrial applications.</title>
        <authorList>
            <person name="Valdes J."/>
            <person name="Pedroso I."/>
            <person name="Quatrini R."/>
            <person name="Dodson R.J."/>
            <person name="Tettelin H."/>
            <person name="Blake R.II."/>
            <person name="Eisen J.A."/>
            <person name="Holmes D.S."/>
        </authorList>
    </citation>
    <scope>NUCLEOTIDE SEQUENCE [LARGE SCALE GENOMIC DNA]</scope>
    <source>
        <strain evidence="2">ATCC 23270 / DSM 14882 / CIP 104768 / NCIMB 8455</strain>
    </source>
</reference>
<dbReference type="KEGG" id="afr:AFE_2436"/>
<name>B7J6X6_ACIF2</name>
<evidence type="ECO:0000313" key="2">
    <source>
        <dbReference type="Proteomes" id="UP000001362"/>
    </source>
</evidence>
<dbReference type="EMBL" id="CP001219">
    <property type="protein sequence ID" value="ACK80316.1"/>
    <property type="molecule type" value="Genomic_DNA"/>
</dbReference>
<dbReference type="Proteomes" id="UP000001362">
    <property type="component" value="Chromosome"/>
</dbReference>